<dbReference type="GO" id="GO:0000287">
    <property type="term" value="F:magnesium ion binding"/>
    <property type="evidence" value="ECO:0007669"/>
    <property type="project" value="InterPro"/>
</dbReference>
<dbReference type="InterPro" id="IPR006380">
    <property type="entry name" value="SPP-like_dom"/>
</dbReference>
<comment type="pathway">
    <text evidence="2">Glycan biosynthesis; sucrose biosynthesis; sucrose from D-fructose 6-phosphate and UDP-alpha-D-glucose: step 2/2.</text>
</comment>
<accession>A0A951QG23</accession>
<keyword evidence="5 8" id="KW-0378">Hydrolase</keyword>
<protein>
    <recommendedName>
        <fullName evidence="4">sucrose-phosphate phosphatase</fullName>
        <ecNumber evidence="4">3.1.3.24</ecNumber>
    </recommendedName>
</protein>
<dbReference type="Pfam" id="PF05116">
    <property type="entry name" value="S6PP"/>
    <property type="match status" value="1"/>
</dbReference>
<evidence type="ECO:0000256" key="2">
    <source>
        <dbReference type="ARBA" id="ARBA00005070"/>
    </source>
</evidence>
<evidence type="ECO:0000256" key="5">
    <source>
        <dbReference type="ARBA" id="ARBA00022801"/>
    </source>
</evidence>
<evidence type="ECO:0000313" key="8">
    <source>
        <dbReference type="EMBL" id="MBW4661186.1"/>
    </source>
</evidence>
<dbReference type="InterPro" id="IPR012847">
    <property type="entry name" value="Sucrose_phosphatase_pln/cyn"/>
</dbReference>
<dbReference type="InterPro" id="IPR051518">
    <property type="entry name" value="Sucrose_Phosphatase"/>
</dbReference>
<reference evidence="8" key="1">
    <citation type="submission" date="2021-05" db="EMBL/GenBank/DDBJ databases">
        <authorList>
            <person name="Pietrasiak N."/>
            <person name="Ward R."/>
            <person name="Stajich J.E."/>
            <person name="Kurbessoian T."/>
        </authorList>
    </citation>
    <scope>NUCLEOTIDE SEQUENCE</scope>
    <source>
        <strain evidence="8">UHER 2000/2452</strain>
    </source>
</reference>
<dbReference type="InterPro" id="IPR006379">
    <property type="entry name" value="HAD-SF_hydro_IIB"/>
</dbReference>
<proteinExistence type="inferred from homology"/>
<evidence type="ECO:0000256" key="1">
    <source>
        <dbReference type="ARBA" id="ARBA00001946"/>
    </source>
</evidence>
<dbReference type="Gene3D" id="3.90.1070.10">
    <property type="match status" value="1"/>
</dbReference>
<dbReference type="NCBIfam" id="TIGR01482">
    <property type="entry name" value="SPP-subfamily"/>
    <property type="match status" value="1"/>
</dbReference>
<dbReference type="SUPFAM" id="SSF56784">
    <property type="entry name" value="HAD-like"/>
    <property type="match status" value="1"/>
</dbReference>
<sequence>MRFLLVTDLDNTLVGDAAALLRFNQKVSANRDRLYLIYATGRSYALARQLQAEQDLLEPDYWVTGVGTEIYRKDERDPLWAEHLSQDWNRDSVAAIASTFPDLIIQPKAEQNPWKLSFLIDPELADSILANLQALIAQAGLKAQIIFSNDEDVDILPKHGDKGLAMTYLREKLNIPANKTLVCGDSGNDISLFQQNTLGLIVSNARSELMAWYRLCGESRHYLSRAPFADGILEAIVHFRLMRF</sequence>
<dbReference type="InterPro" id="IPR036412">
    <property type="entry name" value="HAD-like_sf"/>
</dbReference>
<name>A0A951QG23_9CYAN</name>
<dbReference type="GO" id="GO:0050307">
    <property type="term" value="F:sucrose-phosphate phosphatase activity"/>
    <property type="evidence" value="ECO:0007669"/>
    <property type="project" value="UniProtKB-EC"/>
</dbReference>
<dbReference type="PANTHER" id="PTHR46521">
    <property type="entry name" value="SUCROSE-PHOSPHATASE 2-RELATED"/>
    <property type="match status" value="1"/>
</dbReference>
<dbReference type="Proteomes" id="UP000757435">
    <property type="component" value="Unassembled WGS sequence"/>
</dbReference>
<dbReference type="SFLD" id="SFLDG01141">
    <property type="entry name" value="C2.B.1:_Sucrose_Phosphatase_Li"/>
    <property type="match status" value="1"/>
</dbReference>
<evidence type="ECO:0000256" key="4">
    <source>
        <dbReference type="ARBA" id="ARBA00013112"/>
    </source>
</evidence>
<comment type="similarity">
    <text evidence="3">Belongs to the sucrose phosphatase family.</text>
</comment>
<feature type="domain" description="Sucrose phosphatase-like" evidence="7">
    <location>
        <begin position="2"/>
        <end position="240"/>
    </location>
</feature>
<dbReference type="CDD" id="cd02605">
    <property type="entry name" value="HAD_SPP"/>
    <property type="match status" value="1"/>
</dbReference>
<gene>
    <name evidence="8" type="ORF">KME15_21120</name>
</gene>
<dbReference type="NCBIfam" id="TIGR01484">
    <property type="entry name" value="HAD-SF-IIB"/>
    <property type="match status" value="1"/>
</dbReference>
<dbReference type="GO" id="GO:0005986">
    <property type="term" value="P:sucrose biosynthetic process"/>
    <property type="evidence" value="ECO:0007669"/>
    <property type="project" value="InterPro"/>
</dbReference>
<dbReference type="SFLD" id="SFLDG01140">
    <property type="entry name" value="C2.B:_Phosphomannomutase_and_P"/>
    <property type="match status" value="1"/>
</dbReference>
<comment type="catalytic activity">
    <reaction evidence="6">
        <text>sucrose 6(F)-phosphate + H2O = sucrose + phosphate</text>
        <dbReference type="Rhea" id="RHEA:19289"/>
        <dbReference type="ChEBI" id="CHEBI:15377"/>
        <dbReference type="ChEBI" id="CHEBI:17992"/>
        <dbReference type="ChEBI" id="CHEBI:43474"/>
        <dbReference type="ChEBI" id="CHEBI:57723"/>
        <dbReference type="EC" id="3.1.3.24"/>
    </reaction>
</comment>
<comment type="cofactor">
    <cofactor evidence="1">
        <name>Mg(2+)</name>
        <dbReference type="ChEBI" id="CHEBI:18420"/>
    </cofactor>
</comment>
<evidence type="ECO:0000256" key="3">
    <source>
        <dbReference type="ARBA" id="ARBA00007211"/>
    </source>
</evidence>
<dbReference type="PANTHER" id="PTHR46521:SF4">
    <property type="entry name" value="SUCROSE-PHOSPHATASE 2-RELATED"/>
    <property type="match status" value="1"/>
</dbReference>
<evidence type="ECO:0000256" key="6">
    <source>
        <dbReference type="ARBA" id="ARBA00048036"/>
    </source>
</evidence>
<organism evidence="8 9">
    <name type="scientific">Drouetiella hepatica Uher 2000/2452</name>
    <dbReference type="NCBI Taxonomy" id="904376"/>
    <lineage>
        <taxon>Bacteria</taxon>
        <taxon>Bacillati</taxon>
        <taxon>Cyanobacteriota</taxon>
        <taxon>Cyanophyceae</taxon>
        <taxon>Oculatellales</taxon>
        <taxon>Oculatellaceae</taxon>
        <taxon>Drouetiella</taxon>
    </lineage>
</organism>
<dbReference type="SFLD" id="SFLDS00003">
    <property type="entry name" value="Haloacid_Dehalogenase"/>
    <property type="match status" value="1"/>
</dbReference>
<reference evidence="8" key="2">
    <citation type="journal article" date="2022" name="Microbiol. Resour. Announc.">
        <title>Metagenome Sequencing to Explore Phylogenomics of Terrestrial Cyanobacteria.</title>
        <authorList>
            <person name="Ward R.D."/>
            <person name="Stajich J.E."/>
            <person name="Johansen J.R."/>
            <person name="Huntemann M."/>
            <person name="Clum A."/>
            <person name="Foster B."/>
            <person name="Foster B."/>
            <person name="Roux S."/>
            <person name="Palaniappan K."/>
            <person name="Varghese N."/>
            <person name="Mukherjee S."/>
            <person name="Reddy T.B.K."/>
            <person name="Daum C."/>
            <person name="Copeland A."/>
            <person name="Chen I.A."/>
            <person name="Ivanova N.N."/>
            <person name="Kyrpides N.C."/>
            <person name="Shapiro N."/>
            <person name="Eloe-Fadrosh E.A."/>
            <person name="Pietrasiak N."/>
        </authorList>
    </citation>
    <scope>NUCLEOTIDE SEQUENCE</scope>
    <source>
        <strain evidence="8">UHER 2000/2452</strain>
    </source>
</reference>
<dbReference type="Gene3D" id="3.40.50.1000">
    <property type="entry name" value="HAD superfamily/HAD-like"/>
    <property type="match status" value="1"/>
</dbReference>
<comment type="caution">
    <text evidence="8">The sequence shown here is derived from an EMBL/GenBank/DDBJ whole genome shotgun (WGS) entry which is preliminary data.</text>
</comment>
<dbReference type="NCBIfam" id="TIGR01485">
    <property type="entry name" value="SPP_plant-cyano"/>
    <property type="match status" value="1"/>
</dbReference>
<dbReference type="EC" id="3.1.3.24" evidence="4"/>
<dbReference type="EMBL" id="JAHHHD010000031">
    <property type="protein sequence ID" value="MBW4661186.1"/>
    <property type="molecule type" value="Genomic_DNA"/>
</dbReference>
<evidence type="ECO:0000313" key="9">
    <source>
        <dbReference type="Proteomes" id="UP000757435"/>
    </source>
</evidence>
<evidence type="ECO:0000259" key="7">
    <source>
        <dbReference type="Pfam" id="PF05116"/>
    </source>
</evidence>
<dbReference type="AlphaFoldDB" id="A0A951QG23"/>
<dbReference type="InterPro" id="IPR023214">
    <property type="entry name" value="HAD_sf"/>
</dbReference>